<dbReference type="InterPro" id="IPR024137">
    <property type="entry name" value="His_deAcase_cplx_SAP130"/>
</dbReference>
<feature type="domain" description="Histone deacetylase complex subunit SAP130 C-terminal" evidence="8">
    <location>
        <begin position="862"/>
        <end position="1074"/>
    </location>
</feature>
<proteinExistence type="inferred from homology"/>
<dbReference type="PANTHER" id="PTHR13497">
    <property type="entry name" value="HISTONE DEACETYLASE COMPLEX SUBUNIT SAP130"/>
    <property type="match status" value="1"/>
</dbReference>
<evidence type="ECO:0000256" key="3">
    <source>
        <dbReference type="ARBA" id="ARBA00022491"/>
    </source>
</evidence>
<dbReference type="Proteomes" id="UP001378592">
    <property type="component" value="Unassembled WGS sequence"/>
</dbReference>
<keyword evidence="5" id="KW-0804">Transcription</keyword>
<comment type="caution">
    <text evidence="9">The sequence shown here is derived from an EMBL/GenBank/DDBJ whole genome shotgun (WGS) entry which is preliminary data.</text>
</comment>
<evidence type="ECO:0000313" key="10">
    <source>
        <dbReference type="Proteomes" id="UP001378592"/>
    </source>
</evidence>
<sequence length="1088" mass="112499">MSSVNASSGENRDSGQERHPMDLASKNALKPGDSVKTVVNTQQPVLGSHARGPSATLGHVQGRILSSGISTVGSVPVCVTTSNTQASTKQGGGSGMTDQGGGLASVVLMSVPRSGLPAAASAASGVASVVQSTTTGSRSSSTPTVSATTTYHVPRGAAAVANIAAPRPGTTSLGRPTPGATAITHASKWVHRTEAGRSDTRNLVTGLRGIVPRASSPATTWLGTVSQSSATGGTSRPRTPTVTSMTSYTQPRTPTLAVTSRPATPQGTRVQVQAEPLRSQNLHSNLQKVPTVPTSQNISVGSAAAQVLVSQPRTQQPTAPTASSISSSVTVGAQVVPGSTTITSSPLVAVSSVTSPASGTASPRPVQAALLSATPRSAPVTSNVRPANSVNATGNRTGTVTATVTAATATLALAVGTQVRPRLTSSGPSRLTTSVPAPRLLTTPARPTTATAATVLPTQARLGVPGAASVVSLHPVVVSAGGGLPLKNASTRPTLGPKVISQPMHAPASIQITQMPVNAVQAPTKLPAASTALSQAPATRTVTYSTNAAMVTGGGGNARPVNVTTSTLANPVTKVTLHAAVTQPSATQPVSQQPQTQQSSQPQTQASVCIQHRVSPAPSTGTTPLAVEHTGTSVLSTYNIPAYLYEPSAGGGGSTYQVTGVVARPYPATGGSNGAPGGATTYTVQTSAAAVLRPSGVVATSSPVKFNPVVVVDPSRSSLPVHSSYLQEGGLTPTPDSAPPPPPPPAVSKPSASPRPSILRKRDNEGSPMKAQKNLTPILSSLGATPTSGTASNSGSGIGAGPPVSPPSPRRPDSRGGGGGNSSGGSTTISATSSPGLGEASEEATPLTVKQEVGEEVVERPPPEMSPRKKPRKQQLTGNELHEPKFSEDEMEFISEERIKKEVKEGRLREAEETVLRISIPPPEEHIEKPPLPPARRRGLTLLAGYRHNWKSRHNHYVRYSDVRPKDERRPTVSELAAQKQVLQKLEGWKVHHLSTQMEELSELEQQVSERLTGILKLMEKRMGKELEKDINRINELIKGNMQRSKVTSDQMQEAKSQVMKIFEHKNHVADIINRSGNKRSLKKREKS</sequence>
<comment type="similarity">
    <text evidence="2">Belongs to the SAP130 family.</text>
</comment>
<dbReference type="InterPro" id="IPR031963">
    <property type="entry name" value="SAP130_C"/>
</dbReference>
<evidence type="ECO:0000256" key="5">
    <source>
        <dbReference type="ARBA" id="ARBA00023163"/>
    </source>
</evidence>
<feature type="compositionally biased region" description="Low complexity" evidence="7">
    <location>
        <begin position="748"/>
        <end position="757"/>
    </location>
</feature>
<evidence type="ECO:0000256" key="6">
    <source>
        <dbReference type="ARBA" id="ARBA00023242"/>
    </source>
</evidence>
<evidence type="ECO:0000313" key="9">
    <source>
        <dbReference type="EMBL" id="KAK7874009.1"/>
    </source>
</evidence>
<accession>A0AAN9VYM9</accession>
<evidence type="ECO:0000256" key="4">
    <source>
        <dbReference type="ARBA" id="ARBA00023015"/>
    </source>
</evidence>
<feature type="compositionally biased region" description="Polar residues" evidence="7">
    <location>
        <begin position="423"/>
        <end position="435"/>
    </location>
</feature>
<feature type="region of interest" description="Disordered" evidence="7">
    <location>
        <begin position="421"/>
        <end position="442"/>
    </location>
</feature>
<dbReference type="EMBL" id="JAZDUA010000006">
    <property type="protein sequence ID" value="KAK7874009.1"/>
    <property type="molecule type" value="Genomic_DNA"/>
</dbReference>
<feature type="compositionally biased region" description="Low complexity" evidence="7">
    <location>
        <begin position="824"/>
        <end position="836"/>
    </location>
</feature>
<dbReference type="AlphaFoldDB" id="A0AAN9VYM9"/>
<dbReference type="GO" id="GO:0070822">
    <property type="term" value="C:Sin3-type complex"/>
    <property type="evidence" value="ECO:0007669"/>
    <property type="project" value="TreeGrafter"/>
</dbReference>
<comment type="subcellular location">
    <subcellularLocation>
        <location evidence="1">Nucleus</location>
    </subcellularLocation>
</comment>
<feature type="compositionally biased region" description="Polar residues" evidence="7">
    <location>
        <begin position="379"/>
        <end position="389"/>
    </location>
</feature>
<evidence type="ECO:0000256" key="7">
    <source>
        <dbReference type="SAM" id="MobiDB-lite"/>
    </source>
</evidence>
<name>A0AAN9VYM9_9ORTH</name>
<reference evidence="9 10" key="1">
    <citation type="submission" date="2024-03" db="EMBL/GenBank/DDBJ databases">
        <title>The genome assembly and annotation of the cricket Gryllus longicercus Weissman &amp; Gray.</title>
        <authorList>
            <person name="Szrajer S."/>
            <person name="Gray D."/>
            <person name="Ylla G."/>
        </authorList>
    </citation>
    <scope>NUCLEOTIDE SEQUENCE [LARGE SCALE GENOMIC DNA]</scope>
    <source>
        <strain evidence="9">DAG 2021-001</strain>
        <tissue evidence="9">Whole body minus gut</tissue>
    </source>
</reference>
<feature type="compositionally biased region" description="Polar residues" evidence="7">
    <location>
        <begin position="773"/>
        <end position="793"/>
    </location>
</feature>
<feature type="compositionally biased region" description="Pro residues" evidence="7">
    <location>
        <begin position="736"/>
        <end position="747"/>
    </location>
</feature>
<keyword evidence="3" id="KW-0678">Repressor</keyword>
<evidence type="ECO:0000259" key="8">
    <source>
        <dbReference type="Pfam" id="PF16014"/>
    </source>
</evidence>
<gene>
    <name evidence="9" type="ORF">R5R35_013419</name>
</gene>
<evidence type="ECO:0000256" key="1">
    <source>
        <dbReference type="ARBA" id="ARBA00004123"/>
    </source>
</evidence>
<feature type="region of interest" description="Disordered" evidence="7">
    <location>
        <begin position="376"/>
        <end position="395"/>
    </location>
</feature>
<feature type="region of interest" description="Disordered" evidence="7">
    <location>
        <begin position="721"/>
        <end position="892"/>
    </location>
</feature>
<keyword evidence="6" id="KW-0539">Nucleus</keyword>
<keyword evidence="4" id="KW-0805">Transcription regulation</keyword>
<organism evidence="9 10">
    <name type="scientific">Gryllus longicercus</name>
    <dbReference type="NCBI Taxonomy" id="2509291"/>
    <lineage>
        <taxon>Eukaryota</taxon>
        <taxon>Metazoa</taxon>
        <taxon>Ecdysozoa</taxon>
        <taxon>Arthropoda</taxon>
        <taxon>Hexapoda</taxon>
        <taxon>Insecta</taxon>
        <taxon>Pterygota</taxon>
        <taxon>Neoptera</taxon>
        <taxon>Polyneoptera</taxon>
        <taxon>Orthoptera</taxon>
        <taxon>Ensifera</taxon>
        <taxon>Gryllidea</taxon>
        <taxon>Grylloidea</taxon>
        <taxon>Gryllidae</taxon>
        <taxon>Gryllinae</taxon>
        <taxon>Gryllus</taxon>
    </lineage>
</organism>
<dbReference type="Pfam" id="PF16014">
    <property type="entry name" value="SAP130_C"/>
    <property type="match status" value="1"/>
</dbReference>
<feature type="region of interest" description="Disordered" evidence="7">
    <location>
        <begin position="583"/>
        <end position="608"/>
    </location>
</feature>
<feature type="region of interest" description="Disordered" evidence="7">
    <location>
        <begin position="224"/>
        <end position="266"/>
    </location>
</feature>
<evidence type="ECO:0000256" key="2">
    <source>
        <dbReference type="ARBA" id="ARBA00007859"/>
    </source>
</evidence>
<protein>
    <recommendedName>
        <fullName evidence="8">Histone deacetylase complex subunit SAP130 C-terminal domain-containing protein</fullName>
    </recommendedName>
</protein>
<keyword evidence="10" id="KW-1185">Reference proteome</keyword>
<dbReference type="GO" id="GO:0000122">
    <property type="term" value="P:negative regulation of transcription by RNA polymerase II"/>
    <property type="evidence" value="ECO:0007669"/>
    <property type="project" value="TreeGrafter"/>
</dbReference>
<dbReference type="PANTHER" id="PTHR13497:SF3">
    <property type="entry name" value="HISTONE DEACETYLASE COMPLEX SUBUNIT SAP130"/>
    <property type="match status" value="1"/>
</dbReference>